<proteinExistence type="predicted"/>
<feature type="compositionally biased region" description="Basic residues" evidence="1">
    <location>
        <begin position="93"/>
        <end position="108"/>
    </location>
</feature>
<accession>A0A6J4JUU0</accession>
<feature type="region of interest" description="Disordered" evidence="1">
    <location>
        <begin position="193"/>
        <end position="217"/>
    </location>
</feature>
<name>A0A6J4JUU0_9PROT</name>
<reference evidence="2" key="1">
    <citation type="submission" date="2020-02" db="EMBL/GenBank/DDBJ databases">
        <authorList>
            <person name="Meier V. D."/>
        </authorList>
    </citation>
    <scope>NUCLEOTIDE SEQUENCE</scope>
    <source>
        <strain evidence="2">AVDCRST_MAG27</strain>
    </source>
</reference>
<evidence type="ECO:0000313" key="2">
    <source>
        <dbReference type="EMBL" id="CAA9287839.1"/>
    </source>
</evidence>
<feature type="region of interest" description="Disordered" evidence="1">
    <location>
        <begin position="56"/>
        <end position="169"/>
    </location>
</feature>
<sequence length="281" mass="30824">ERGAAGLGRPPARGRGGHLARHRPPHRRDARPGPGQLPSGRCAAAALVRLLLQRGAAASRYRPGRPPQSRRRAAAHPAAAPHGRRPPRDDPRHHAHRRDGRTHRRGRRHPAEAGAHRLHHRAHHAPHLPHRRPGGGGGGVRRRLPRGAEARRGQPRRPAQPRAGGCRLARGEAPLPAAGLPLLRADLERPPHPLRRRLRPRRGGLPRHGAEWRADHAAAARCRRRAYAGPPRRLHRPADAADLCRRHHHPLRPGAGGGQGGELGAGPRRQSLRPARRRVCL</sequence>
<feature type="compositionally biased region" description="Basic residues" evidence="1">
    <location>
        <begin position="270"/>
        <end position="281"/>
    </location>
</feature>
<feature type="non-terminal residue" evidence="2">
    <location>
        <position position="281"/>
    </location>
</feature>
<feature type="region of interest" description="Disordered" evidence="1">
    <location>
        <begin position="247"/>
        <end position="281"/>
    </location>
</feature>
<feature type="non-terminal residue" evidence="2">
    <location>
        <position position="1"/>
    </location>
</feature>
<gene>
    <name evidence="2" type="ORF">AVDCRST_MAG27-4664</name>
</gene>
<feature type="compositionally biased region" description="Basic residues" evidence="1">
    <location>
        <begin position="15"/>
        <end position="29"/>
    </location>
</feature>
<feature type="compositionally biased region" description="Low complexity" evidence="1">
    <location>
        <begin position="156"/>
        <end position="169"/>
    </location>
</feature>
<protein>
    <submittedName>
        <fullName evidence="2">COGs COG3777</fullName>
    </submittedName>
</protein>
<feature type="compositionally biased region" description="Basic and acidic residues" evidence="1">
    <location>
        <begin position="208"/>
        <end position="217"/>
    </location>
</feature>
<dbReference type="EMBL" id="CADCTD010000185">
    <property type="protein sequence ID" value="CAA9287839.1"/>
    <property type="molecule type" value="Genomic_DNA"/>
</dbReference>
<feature type="compositionally biased region" description="Basic residues" evidence="1">
    <location>
        <begin position="116"/>
        <end position="133"/>
    </location>
</feature>
<organism evidence="2">
    <name type="scientific">uncultured Craurococcus sp</name>
    <dbReference type="NCBI Taxonomy" id="1135998"/>
    <lineage>
        <taxon>Bacteria</taxon>
        <taxon>Pseudomonadati</taxon>
        <taxon>Pseudomonadota</taxon>
        <taxon>Alphaproteobacteria</taxon>
        <taxon>Acetobacterales</taxon>
        <taxon>Acetobacteraceae</taxon>
        <taxon>Craurococcus</taxon>
        <taxon>environmental samples</taxon>
    </lineage>
</organism>
<dbReference type="AlphaFoldDB" id="A0A6J4JUU0"/>
<evidence type="ECO:0000256" key="1">
    <source>
        <dbReference type="SAM" id="MobiDB-lite"/>
    </source>
</evidence>
<feature type="compositionally biased region" description="Basic residues" evidence="1">
    <location>
        <begin position="193"/>
        <end position="205"/>
    </location>
</feature>
<feature type="compositionally biased region" description="Gly residues" evidence="1">
    <location>
        <begin position="254"/>
        <end position="264"/>
    </location>
</feature>
<feature type="region of interest" description="Disordered" evidence="1">
    <location>
        <begin position="1"/>
        <end position="41"/>
    </location>
</feature>